<sequence length="221" mass="24657">MFATEITAPGEKVDIDYESLAHCLNSSTVPSTSPSEHKKRRVSTAHIIPFEFPNGMESFAFDELASECAQFLDSPTIDENVLHFASSIVTIIGSPTVTDSEEVKRRIEQVLPTQHGYKHRRGMKISEEDCIKLCSLADRAIHLPVGKPTNVEIVDDDIGDGNDNAADKNYGMNDVQYIRHTNYNHKKQQIYKTNAKLETGTIEYDFDVTPYGSDVEGQTMA</sequence>
<dbReference type="Proteomes" id="UP000093000">
    <property type="component" value="Unassembled WGS sequence"/>
</dbReference>
<dbReference type="EMBL" id="LUGH01000257">
    <property type="protein sequence ID" value="OBZ86957.1"/>
    <property type="molecule type" value="Genomic_DNA"/>
</dbReference>
<dbReference type="InParanoid" id="A0A1C7NCY7"/>
<comment type="caution">
    <text evidence="1">The sequence shown here is derived from an EMBL/GenBank/DDBJ whole genome shotgun (WGS) entry which is preliminary data.</text>
</comment>
<gene>
    <name evidence="1" type="ORF">A0J61_04992</name>
</gene>
<reference evidence="1 2" key="1">
    <citation type="submission" date="2016-03" db="EMBL/GenBank/DDBJ databases">
        <title>Choanephora cucurbitarum.</title>
        <authorList>
            <person name="Min B."/>
            <person name="Park H."/>
            <person name="Park J.-H."/>
            <person name="Shin H.-D."/>
            <person name="Choi I.-G."/>
        </authorList>
    </citation>
    <scope>NUCLEOTIDE SEQUENCE [LARGE SCALE GENOMIC DNA]</scope>
    <source>
        <strain evidence="1 2">KUS-F28377</strain>
    </source>
</reference>
<accession>A0A1C7NCY7</accession>
<evidence type="ECO:0000313" key="2">
    <source>
        <dbReference type="Proteomes" id="UP000093000"/>
    </source>
</evidence>
<protein>
    <submittedName>
        <fullName evidence="1">Uncharacterized protein</fullName>
    </submittedName>
</protein>
<organism evidence="1 2">
    <name type="scientific">Choanephora cucurbitarum</name>
    <dbReference type="NCBI Taxonomy" id="101091"/>
    <lineage>
        <taxon>Eukaryota</taxon>
        <taxon>Fungi</taxon>
        <taxon>Fungi incertae sedis</taxon>
        <taxon>Mucoromycota</taxon>
        <taxon>Mucoromycotina</taxon>
        <taxon>Mucoromycetes</taxon>
        <taxon>Mucorales</taxon>
        <taxon>Mucorineae</taxon>
        <taxon>Choanephoraceae</taxon>
        <taxon>Choanephoroideae</taxon>
        <taxon>Choanephora</taxon>
    </lineage>
</organism>
<dbReference type="OrthoDB" id="2220585at2759"/>
<name>A0A1C7NCY7_9FUNG</name>
<dbReference type="AlphaFoldDB" id="A0A1C7NCY7"/>
<proteinExistence type="predicted"/>
<keyword evidence="2" id="KW-1185">Reference proteome</keyword>
<evidence type="ECO:0000313" key="1">
    <source>
        <dbReference type="EMBL" id="OBZ86957.1"/>
    </source>
</evidence>